<evidence type="ECO:0000313" key="4">
    <source>
        <dbReference type="Proteomes" id="UP000825935"/>
    </source>
</evidence>
<keyword evidence="4" id="KW-1185">Reference proteome</keyword>
<dbReference type="PROSITE" id="PS51375">
    <property type="entry name" value="PPR"/>
    <property type="match status" value="5"/>
</dbReference>
<dbReference type="Pfam" id="PF13041">
    <property type="entry name" value="PPR_2"/>
    <property type="match status" value="4"/>
</dbReference>
<dbReference type="InterPro" id="IPR002885">
    <property type="entry name" value="PPR_rpt"/>
</dbReference>
<dbReference type="InterPro" id="IPR046960">
    <property type="entry name" value="PPR_At4g14850-like_plant"/>
</dbReference>
<dbReference type="InterPro" id="IPR011990">
    <property type="entry name" value="TPR-like_helical_dom_sf"/>
</dbReference>
<feature type="repeat" description="PPR" evidence="2">
    <location>
        <begin position="289"/>
        <end position="323"/>
    </location>
</feature>
<evidence type="ECO:0000256" key="1">
    <source>
        <dbReference type="ARBA" id="ARBA00022737"/>
    </source>
</evidence>
<keyword evidence="1" id="KW-0677">Repeat</keyword>
<dbReference type="AlphaFoldDB" id="A0A8T2RE92"/>
<feature type="repeat" description="PPR" evidence="2">
    <location>
        <begin position="390"/>
        <end position="424"/>
    </location>
</feature>
<dbReference type="Pfam" id="PF01535">
    <property type="entry name" value="PPR"/>
    <property type="match status" value="1"/>
</dbReference>
<accession>A0A8T2RE92</accession>
<proteinExistence type="predicted"/>
<dbReference type="GO" id="GO:0003723">
    <property type="term" value="F:RNA binding"/>
    <property type="evidence" value="ECO:0007669"/>
    <property type="project" value="InterPro"/>
</dbReference>
<dbReference type="FunFam" id="1.25.40.10:FF:000031">
    <property type="entry name" value="Pentatricopeptide repeat-containing protein mitochondrial"/>
    <property type="match status" value="1"/>
</dbReference>
<protein>
    <recommendedName>
        <fullName evidence="5">Pentatricopeptide repeat-containing protein</fullName>
    </recommendedName>
</protein>
<dbReference type="FunFam" id="1.25.40.10:FF:001093">
    <property type="entry name" value="Pentatricopeptide repeat-containing protein At2g34400"/>
    <property type="match status" value="1"/>
</dbReference>
<feature type="repeat" description="PPR" evidence="2">
    <location>
        <begin position="188"/>
        <end position="222"/>
    </location>
</feature>
<dbReference type="GO" id="GO:0009451">
    <property type="term" value="P:RNA modification"/>
    <property type="evidence" value="ECO:0007669"/>
    <property type="project" value="InterPro"/>
</dbReference>
<dbReference type="FunFam" id="1.25.40.10:FF:000682">
    <property type="entry name" value="Pentatricopeptide repeat-containing protein At3g16610"/>
    <property type="match status" value="1"/>
</dbReference>
<evidence type="ECO:0000256" key="2">
    <source>
        <dbReference type="PROSITE-ProRule" id="PRU00708"/>
    </source>
</evidence>
<dbReference type="Proteomes" id="UP000825935">
    <property type="component" value="Chromosome 28"/>
</dbReference>
<dbReference type="EMBL" id="CM035433">
    <property type="protein sequence ID" value="KAH7293830.1"/>
    <property type="molecule type" value="Genomic_DNA"/>
</dbReference>
<dbReference type="Gene3D" id="1.25.40.10">
    <property type="entry name" value="Tetratricopeptide repeat domain"/>
    <property type="match status" value="4"/>
</dbReference>
<name>A0A8T2RE92_CERRI</name>
<organism evidence="3 4">
    <name type="scientific">Ceratopteris richardii</name>
    <name type="common">Triangle waterfern</name>
    <dbReference type="NCBI Taxonomy" id="49495"/>
    <lineage>
        <taxon>Eukaryota</taxon>
        <taxon>Viridiplantae</taxon>
        <taxon>Streptophyta</taxon>
        <taxon>Embryophyta</taxon>
        <taxon>Tracheophyta</taxon>
        <taxon>Polypodiopsida</taxon>
        <taxon>Polypodiidae</taxon>
        <taxon>Polypodiales</taxon>
        <taxon>Pteridineae</taxon>
        <taxon>Pteridaceae</taxon>
        <taxon>Parkerioideae</taxon>
        <taxon>Ceratopteris</taxon>
    </lineage>
</organism>
<comment type="caution">
    <text evidence="3">The sequence shown here is derived from an EMBL/GenBank/DDBJ whole genome shotgun (WGS) entry which is preliminary data.</text>
</comment>
<sequence length="586" mass="65773">MEAVSLDEALALLNAKSQRISVQSFIHILQKCRRRKSLLHVKQVWKHIKVHNLELDNVLGSYLVPTLVECGSLKDADQLFGLLAYRNAYSWTALISGYVDHGDYQRAFHLYRDMRTNGINPNTYTYQSLLRGCIKMKSIESGRKVHCEIAEDGFECHPFVGCALVDMYAKFSIVGEAQEVFNELPGHDVVSWTALIGGYAEHGHTEQALKCLFQMQAEGIAPNSMTFVCSLKGCTNLESMHEGLWLHSKITEESLEGDIFIGNTLVDMYVKQSLFEDALEVFRMMPNRDVITWTALIMGYGERGFGEEALLSLNQMRKEGVPPNDVTYLCSVKACSGSGSVDTGFEVHDQAFKEGFDQLTTIGNALVDMYAKCGSLLEAWDTFRRLHVRDIISWSALIAGYAHKGESKAAFHLFDAMKSEGIKPDSMVLLGVLNACNHSGLVLKGKDIFDTMEQVYGISPNVEHYNCMLDLIGRSGQLVDAMKWLEDMPFKPNFISWSTLLSACQKWSNVEFGKRAFDCAVKLDKSEISSYIIMSSIFLDAGMHEEAKKIDVMRANIPKLRIGEKVINMVQVVPDFSCIEKKDVFK</sequence>
<evidence type="ECO:0008006" key="5">
    <source>
        <dbReference type="Google" id="ProtNLM"/>
    </source>
</evidence>
<evidence type="ECO:0000313" key="3">
    <source>
        <dbReference type="EMBL" id="KAH7293833.1"/>
    </source>
</evidence>
<dbReference type="OMA" id="GNMACAR"/>
<dbReference type="OrthoDB" id="185373at2759"/>
<reference evidence="3" key="1">
    <citation type="submission" date="2021-08" db="EMBL/GenBank/DDBJ databases">
        <title>WGS assembly of Ceratopteris richardii.</title>
        <authorList>
            <person name="Marchant D.B."/>
            <person name="Chen G."/>
            <person name="Jenkins J."/>
            <person name="Shu S."/>
            <person name="Leebens-Mack J."/>
            <person name="Grimwood J."/>
            <person name="Schmutz J."/>
            <person name="Soltis P."/>
            <person name="Soltis D."/>
            <person name="Chen Z.-H."/>
        </authorList>
    </citation>
    <scope>NUCLEOTIDE SEQUENCE</scope>
    <source>
        <strain evidence="3">Whitten #5841</strain>
        <tissue evidence="3">Leaf</tissue>
    </source>
</reference>
<dbReference type="PANTHER" id="PTHR47926">
    <property type="entry name" value="PENTATRICOPEPTIDE REPEAT-CONTAINING PROTEIN"/>
    <property type="match status" value="1"/>
</dbReference>
<feature type="repeat" description="PPR" evidence="2">
    <location>
        <begin position="122"/>
        <end position="156"/>
    </location>
</feature>
<dbReference type="NCBIfam" id="TIGR00756">
    <property type="entry name" value="PPR"/>
    <property type="match status" value="5"/>
</dbReference>
<feature type="repeat" description="PPR" evidence="2">
    <location>
        <begin position="87"/>
        <end position="121"/>
    </location>
</feature>
<gene>
    <name evidence="3" type="ORF">KP509_28G044700</name>
</gene>
<dbReference type="EMBL" id="CM035433">
    <property type="protein sequence ID" value="KAH7293833.1"/>
    <property type="molecule type" value="Genomic_DNA"/>
</dbReference>